<evidence type="ECO:0000256" key="2">
    <source>
        <dbReference type="ARBA" id="ARBA00022692"/>
    </source>
</evidence>
<evidence type="ECO:0000256" key="3">
    <source>
        <dbReference type="ARBA" id="ARBA00022989"/>
    </source>
</evidence>
<keyword evidence="2 5" id="KW-0812">Transmembrane</keyword>
<proteinExistence type="predicted"/>
<name>A0ABS4EL92_9HYPH</name>
<evidence type="ECO:0000313" key="6">
    <source>
        <dbReference type="EMBL" id="MBP1858715.1"/>
    </source>
</evidence>
<dbReference type="Proteomes" id="UP000823786">
    <property type="component" value="Unassembled WGS sequence"/>
</dbReference>
<organism evidence="6 7">
    <name type="scientific">Rhizobium herbae</name>
    <dbReference type="NCBI Taxonomy" id="508661"/>
    <lineage>
        <taxon>Bacteria</taxon>
        <taxon>Pseudomonadati</taxon>
        <taxon>Pseudomonadota</taxon>
        <taxon>Alphaproteobacteria</taxon>
        <taxon>Hyphomicrobiales</taxon>
        <taxon>Rhizobiaceae</taxon>
        <taxon>Rhizobium/Agrobacterium group</taxon>
        <taxon>Rhizobium</taxon>
    </lineage>
</organism>
<gene>
    <name evidence="6" type="ORF">J2Z75_002223</name>
</gene>
<feature type="transmembrane region" description="Helical" evidence="5">
    <location>
        <begin position="118"/>
        <end position="137"/>
    </location>
</feature>
<evidence type="ECO:0000256" key="5">
    <source>
        <dbReference type="SAM" id="Phobius"/>
    </source>
</evidence>
<dbReference type="InterPro" id="IPR032808">
    <property type="entry name" value="DoxX"/>
</dbReference>
<dbReference type="EMBL" id="JAGGJV010000003">
    <property type="protein sequence ID" value="MBP1858715.1"/>
    <property type="molecule type" value="Genomic_DNA"/>
</dbReference>
<accession>A0ABS4EL92</accession>
<evidence type="ECO:0000313" key="7">
    <source>
        <dbReference type="Proteomes" id="UP000823786"/>
    </source>
</evidence>
<comment type="subcellular location">
    <subcellularLocation>
        <location evidence="1">Membrane</location>
        <topology evidence="1">Multi-pass membrane protein</topology>
    </subcellularLocation>
</comment>
<evidence type="ECO:0000256" key="1">
    <source>
        <dbReference type="ARBA" id="ARBA00004141"/>
    </source>
</evidence>
<keyword evidence="7" id="KW-1185">Reference proteome</keyword>
<reference evidence="6 7" key="1">
    <citation type="submission" date="2021-03" db="EMBL/GenBank/DDBJ databases">
        <title>Genomic Encyclopedia of Type Strains, Phase IV (KMG-IV): sequencing the most valuable type-strain genomes for metagenomic binning, comparative biology and taxonomic classification.</title>
        <authorList>
            <person name="Goeker M."/>
        </authorList>
    </citation>
    <scope>NUCLEOTIDE SEQUENCE [LARGE SCALE GENOMIC DNA]</scope>
    <source>
        <strain evidence="6 7">DSM 26427</strain>
    </source>
</reference>
<sequence>MLLRMEAKLAGVCTPVFTSHPVRWLGLLALCSVYILSSVTKFLDFGSAVAEMERYGLLPARPIAAVVILFQLSASVMVISGFLRWIGALSLSVFTVLATFIALRFWEIPLGQDRFMTMNMFFEHLGLAGAFLLIAWYDLHRWRRGDKDWS</sequence>
<feature type="transmembrane region" description="Helical" evidence="5">
    <location>
        <begin position="24"/>
        <end position="43"/>
    </location>
</feature>
<feature type="transmembrane region" description="Helical" evidence="5">
    <location>
        <begin position="55"/>
        <end position="79"/>
    </location>
</feature>
<keyword evidence="4 5" id="KW-0472">Membrane</keyword>
<comment type="caution">
    <text evidence="6">The sequence shown here is derived from an EMBL/GenBank/DDBJ whole genome shotgun (WGS) entry which is preliminary data.</text>
</comment>
<protein>
    <submittedName>
        <fullName evidence="6">Membrane protein YphA (DoxX/SURF4 family)</fullName>
    </submittedName>
</protein>
<dbReference type="Pfam" id="PF07681">
    <property type="entry name" value="DoxX"/>
    <property type="match status" value="1"/>
</dbReference>
<feature type="transmembrane region" description="Helical" evidence="5">
    <location>
        <begin position="85"/>
        <end position="106"/>
    </location>
</feature>
<keyword evidence="3 5" id="KW-1133">Transmembrane helix</keyword>
<evidence type="ECO:0000256" key="4">
    <source>
        <dbReference type="ARBA" id="ARBA00023136"/>
    </source>
</evidence>
<dbReference type="RefSeq" id="WP_209851853.1">
    <property type="nucleotide sequence ID" value="NZ_JAGGJV010000003.1"/>
</dbReference>